<comment type="caution">
    <text evidence="2">The sequence shown here is derived from an EMBL/GenBank/DDBJ whole genome shotgun (WGS) entry which is preliminary data.</text>
</comment>
<dbReference type="OrthoDB" id="921445at2"/>
<organism evidence="2 3">
    <name type="scientific">Hymenobacter chitinivorans DSM 11115</name>
    <dbReference type="NCBI Taxonomy" id="1121954"/>
    <lineage>
        <taxon>Bacteria</taxon>
        <taxon>Pseudomonadati</taxon>
        <taxon>Bacteroidota</taxon>
        <taxon>Cytophagia</taxon>
        <taxon>Cytophagales</taxon>
        <taxon>Hymenobacteraceae</taxon>
        <taxon>Hymenobacter</taxon>
    </lineage>
</organism>
<gene>
    <name evidence="2" type="ORF">CLV45_1297</name>
</gene>
<keyword evidence="3" id="KW-1185">Reference proteome</keyword>
<evidence type="ECO:0000256" key="1">
    <source>
        <dbReference type="SAM" id="SignalP"/>
    </source>
</evidence>
<proteinExistence type="predicted"/>
<protein>
    <submittedName>
        <fullName evidence="2">Uncharacterized protein</fullName>
    </submittedName>
</protein>
<feature type="signal peptide" evidence="1">
    <location>
        <begin position="1"/>
        <end position="22"/>
    </location>
</feature>
<reference evidence="2 3" key="1">
    <citation type="submission" date="2017-11" db="EMBL/GenBank/DDBJ databases">
        <title>Genomic Encyclopedia of Archaeal and Bacterial Type Strains, Phase II (KMG-II): From Individual Species to Whole Genera.</title>
        <authorList>
            <person name="Goeker M."/>
        </authorList>
    </citation>
    <scope>NUCLEOTIDE SEQUENCE [LARGE SCALE GENOMIC DNA]</scope>
    <source>
        <strain evidence="2 3">DSM 11115</strain>
    </source>
</reference>
<dbReference type="EMBL" id="PGFA01000001">
    <property type="protein sequence ID" value="PJJ59875.1"/>
    <property type="molecule type" value="Genomic_DNA"/>
</dbReference>
<evidence type="ECO:0000313" key="3">
    <source>
        <dbReference type="Proteomes" id="UP000228535"/>
    </source>
</evidence>
<accession>A0A2M9BPI7</accession>
<dbReference type="Proteomes" id="UP000228535">
    <property type="component" value="Unassembled WGS sequence"/>
</dbReference>
<dbReference type="AlphaFoldDB" id="A0A2M9BPI7"/>
<keyword evidence="1" id="KW-0732">Signal</keyword>
<evidence type="ECO:0000313" key="2">
    <source>
        <dbReference type="EMBL" id="PJJ59875.1"/>
    </source>
</evidence>
<dbReference type="RefSeq" id="WP_100335559.1">
    <property type="nucleotide sequence ID" value="NZ_PGFA01000001.1"/>
</dbReference>
<feature type="chain" id="PRO_5014644018" evidence="1">
    <location>
        <begin position="23"/>
        <end position="472"/>
    </location>
</feature>
<sequence>MRLPLLIITACSGFVLSARAQAFEPGFVVTTAGDTLRGEVENSYWEANPTSIRFRAAASAPVSSYSPTEARAFQLRSGRYFRTELLPLSRGAETRTPLLQRYLSTDQKQETVFAEVLVEGAAPLLRYVLPGATHYFVRRENQPYIELTERKHLGPDRSGRLVIVDANTFRIQLQQFFGDCPAAVQQVAKASFTARDLAAVVQTYNQSCSAAGQAGPSFLVTNQPAHKLQINAGPLTGVQFQSIRLQAESPGEPYEEAPVLNGTDLGHRPQPVLGVYADVLMPNRRLALHSSVLFSQLGQRGTTASRGNVPAAEYRWKGHNVAARLGVRYFVPVGARQQLFLGGGLTLDWFTITESSLRYGDGQPRQVAGVSVPGAGRLLGLLETKNPSVTMPYLETGLRRGRFTVSVDARFFGDNYGDELTVSKVWRDNQGRVYALDPNRYVAKCWFVNGLLAYRLTKNRDAARSAAGPASR</sequence>
<name>A0A2M9BPI7_9BACT</name>